<keyword evidence="2" id="KW-1185">Reference proteome</keyword>
<gene>
    <name evidence="1" type="ORF">B9Z19DRAFT_1126047</name>
</gene>
<accession>A0A2T6ZTI9</accession>
<dbReference type="STRING" id="42251.A0A2T6ZTI9"/>
<sequence length="167" mass="18447">MLHARDDLVNIYSVVIVEARLGGDEGTMTLVPDGQGNFMALPIVQRFDQVSGEMPWSGHVSVTKNSWVLSAREEDSCHLAAKNEYQKAADLLKLTSRCDDQDSLWAMAAKGFGLYPTFVRKCIETARHLLEARTIEALGTVVRSLDNFTVWEKWSGNGKDGSLGIAM</sequence>
<evidence type="ECO:0000313" key="1">
    <source>
        <dbReference type="EMBL" id="PUU78796.1"/>
    </source>
</evidence>
<dbReference type="OrthoDB" id="422362at2759"/>
<dbReference type="AlphaFoldDB" id="A0A2T6ZTI9"/>
<protein>
    <submittedName>
        <fullName evidence="1">Uncharacterized protein</fullName>
    </submittedName>
</protein>
<reference evidence="1 2" key="1">
    <citation type="submission" date="2017-04" db="EMBL/GenBank/DDBJ databases">
        <title>Draft genome sequence of Tuber borchii Vittad., a whitish edible truffle.</title>
        <authorList>
            <consortium name="DOE Joint Genome Institute"/>
            <person name="Murat C."/>
            <person name="Kuo A."/>
            <person name="Barry K.W."/>
            <person name="Clum A."/>
            <person name="Dockter R.B."/>
            <person name="Fauchery L."/>
            <person name="Iotti M."/>
            <person name="Kohler A."/>
            <person name="Labutti K."/>
            <person name="Lindquist E.A."/>
            <person name="Lipzen A."/>
            <person name="Ohm R.A."/>
            <person name="Wang M."/>
            <person name="Grigoriev I.V."/>
            <person name="Zambonelli A."/>
            <person name="Martin F.M."/>
        </authorList>
    </citation>
    <scope>NUCLEOTIDE SEQUENCE [LARGE SCALE GENOMIC DNA]</scope>
    <source>
        <strain evidence="1 2">Tbo3840</strain>
    </source>
</reference>
<dbReference type="EMBL" id="NESQ01000106">
    <property type="protein sequence ID" value="PUU78796.1"/>
    <property type="molecule type" value="Genomic_DNA"/>
</dbReference>
<organism evidence="1 2">
    <name type="scientific">Tuber borchii</name>
    <name type="common">White truffle</name>
    <dbReference type="NCBI Taxonomy" id="42251"/>
    <lineage>
        <taxon>Eukaryota</taxon>
        <taxon>Fungi</taxon>
        <taxon>Dikarya</taxon>
        <taxon>Ascomycota</taxon>
        <taxon>Pezizomycotina</taxon>
        <taxon>Pezizomycetes</taxon>
        <taxon>Pezizales</taxon>
        <taxon>Tuberaceae</taxon>
        <taxon>Tuber</taxon>
    </lineage>
</organism>
<dbReference type="Proteomes" id="UP000244722">
    <property type="component" value="Unassembled WGS sequence"/>
</dbReference>
<evidence type="ECO:0000313" key="2">
    <source>
        <dbReference type="Proteomes" id="UP000244722"/>
    </source>
</evidence>
<proteinExistence type="predicted"/>
<comment type="caution">
    <text evidence="1">The sequence shown here is derived from an EMBL/GenBank/DDBJ whole genome shotgun (WGS) entry which is preliminary data.</text>
</comment>
<name>A0A2T6ZTI9_TUBBO</name>